<evidence type="ECO:0000256" key="3">
    <source>
        <dbReference type="ARBA" id="ARBA00012895"/>
    </source>
</evidence>
<evidence type="ECO:0000256" key="7">
    <source>
        <dbReference type="ARBA" id="ARBA00023125"/>
    </source>
</evidence>
<reference evidence="11 12" key="1">
    <citation type="submission" date="2013-12" db="EMBL/GenBank/DDBJ databases">
        <title>Draft genome of the parsitic nematode Ancylostoma duodenale.</title>
        <authorList>
            <person name="Mitreva M."/>
        </authorList>
    </citation>
    <scope>NUCLEOTIDE SEQUENCE [LARGE SCALE GENOMIC DNA]</scope>
    <source>
        <strain evidence="11 12">Zhejiang</strain>
    </source>
</reference>
<sequence length="110" mass="12573">MLRYCPIVPMVLVNGAEGIATGWSTRVLSHDIREIIDNVRRLIDGGEVEKMVSGFKEYHTERGVHFVVELGRELTEKCRRAAGRHSEIMKNFKLSTTITINSMVLSLFFY</sequence>
<gene>
    <name evidence="11" type="ORF">ANCDUO_14884</name>
</gene>
<dbReference type="GO" id="GO:0003677">
    <property type="term" value="F:DNA binding"/>
    <property type="evidence" value="ECO:0007669"/>
    <property type="project" value="UniProtKB-UniRule"/>
</dbReference>
<organism evidence="11 12">
    <name type="scientific">Ancylostoma duodenale</name>
    <dbReference type="NCBI Taxonomy" id="51022"/>
    <lineage>
        <taxon>Eukaryota</taxon>
        <taxon>Metazoa</taxon>
        <taxon>Ecdysozoa</taxon>
        <taxon>Nematoda</taxon>
        <taxon>Chromadorea</taxon>
        <taxon>Rhabditida</taxon>
        <taxon>Rhabditina</taxon>
        <taxon>Rhabditomorpha</taxon>
        <taxon>Strongyloidea</taxon>
        <taxon>Ancylostomatidae</taxon>
        <taxon>Ancylostomatinae</taxon>
        <taxon>Ancylostoma</taxon>
    </lineage>
</organism>
<keyword evidence="12" id="KW-1185">Reference proteome</keyword>
<keyword evidence="6" id="KW-0799">Topoisomerase</keyword>
<evidence type="ECO:0000256" key="9">
    <source>
        <dbReference type="PROSITE-ProRule" id="PRU01384"/>
    </source>
</evidence>
<comment type="catalytic activity">
    <reaction evidence="1">
        <text>ATP-dependent breakage, passage and rejoining of double-stranded DNA.</text>
        <dbReference type="EC" id="5.6.2.2"/>
    </reaction>
</comment>
<dbReference type="GO" id="GO:0000712">
    <property type="term" value="P:resolution of meiotic recombination intermediates"/>
    <property type="evidence" value="ECO:0007669"/>
    <property type="project" value="TreeGrafter"/>
</dbReference>
<dbReference type="InterPro" id="IPR002205">
    <property type="entry name" value="Topo_IIA_dom_A"/>
</dbReference>
<dbReference type="AlphaFoldDB" id="A0A0C2CF67"/>
<dbReference type="GO" id="GO:0006265">
    <property type="term" value="P:DNA topological change"/>
    <property type="evidence" value="ECO:0007669"/>
    <property type="project" value="InterPro"/>
</dbReference>
<dbReference type="InterPro" id="IPR013758">
    <property type="entry name" value="Topo_IIA_A/C_ab"/>
</dbReference>
<evidence type="ECO:0000256" key="1">
    <source>
        <dbReference type="ARBA" id="ARBA00000185"/>
    </source>
</evidence>
<evidence type="ECO:0000256" key="6">
    <source>
        <dbReference type="ARBA" id="ARBA00023029"/>
    </source>
</evidence>
<keyword evidence="4" id="KW-0547">Nucleotide-binding</keyword>
<keyword evidence="8" id="KW-0413">Isomerase</keyword>
<proteinExistence type="predicted"/>
<comment type="cofactor">
    <cofactor evidence="2">
        <name>Mg(2+)</name>
        <dbReference type="ChEBI" id="CHEBI:18420"/>
    </cofactor>
</comment>
<evidence type="ECO:0000313" key="11">
    <source>
        <dbReference type="EMBL" id="KIH54968.1"/>
    </source>
</evidence>
<evidence type="ECO:0000256" key="5">
    <source>
        <dbReference type="ARBA" id="ARBA00022840"/>
    </source>
</evidence>
<dbReference type="PROSITE" id="PS52040">
    <property type="entry name" value="TOPO_IIA"/>
    <property type="match status" value="1"/>
</dbReference>
<evidence type="ECO:0000313" key="12">
    <source>
        <dbReference type="Proteomes" id="UP000054047"/>
    </source>
</evidence>
<dbReference type="InterPro" id="IPR050634">
    <property type="entry name" value="DNA_Topoisomerase_II"/>
</dbReference>
<dbReference type="EMBL" id="KN738152">
    <property type="protein sequence ID" value="KIH54968.1"/>
    <property type="molecule type" value="Genomic_DNA"/>
</dbReference>
<dbReference type="GO" id="GO:0005634">
    <property type="term" value="C:nucleus"/>
    <property type="evidence" value="ECO:0007669"/>
    <property type="project" value="TreeGrafter"/>
</dbReference>
<dbReference type="GO" id="GO:0003918">
    <property type="term" value="F:DNA topoisomerase type II (double strand cut, ATP-hydrolyzing) activity"/>
    <property type="evidence" value="ECO:0007669"/>
    <property type="project" value="UniProtKB-EC"/>
</dbReference>
<evidence type="ECO:0000256" key="4">
    <source>
        <dbReference type="ARBA" id="ARBA00022741"/>
    </source>
</evidence>
<dbReference type="GO" id="GO:0000819">
    <property type="term" value="P:sister chromatid segregation"/>
    <property type="evidence" value="ECO:0007669"/>
    <property type="project" value="TreeGrafter"/>
</dbReference>
<dbReference type="GO" id="GO:0005524">
    <property type="term" value="F:ATP binding"/>
    <property type="evidence" value="ECO:0007669"/>
    <property type="project" value="UniProtKB-KW"/>
</dbReference>
<dbReference type="InterPro" id="IPR013760">
    <property type="entry name" value="Topo_IIA-like_dom_sf"/>
</dbReference>
<keyword evidence="5" id="KW-0067">ATP-binding</keyword>
<name>A0A0C2CF67_9BILA</name>
<dbReference type="SUPFAM" id="SSF56719">
    <property type="entry name" value="Type II DNA topoisomerase"/>
    <property type="match status" value="1"/>
</dbReference>
<accession>A0A0C2CF67</accession>
<dbReference type="PANTHER" id="PTHR10169:SF38">
    <property type="entry name" value="DNA TOPOISOMERASE 2"/>
    <property type="match status" value="1"/>
</dbReference>
<comment type="caution">
    <text evidence="9">Lacks conserved residue(s) required for the propagation of feature annotation.</text>
</comment>
<dbReference type="EC" id="5.6.2.2" evidence="3"/>
<feature type="domain" description="Topo IIA-type catalytic" evidence="10">
    <location>
        <begin position="1"/>
        <end position="110"/>
    </location>
</feature>
<dbReference type="Pfam" id="PF00521">
    <property type="entry name" value="DNA_topoisoIV"/>
    <property type="match status" value="1"/>
</dbReference>
<evidence type="ECO:0000256" key="8">
    <source>
        <dbReference type="ARBA" id="ARBA00023235"/>
    </source>
</evidence>
<protein>
    <recommendedName>
        <fullName evidence="3">DNA topoisomerase (ATP-hydrolyzing)</fullName>
        <ecNumber evidence="3">5.6.2.2</ecNumber>
    </recommendedName>
</protein>
<evidence type="ECO:0000256" key="2">
    <source>
        <dbReference type="ARBA" id="ARBA00001946"/>
    </source>
</evidence>
<evidence type="ECO:0000259" key="10">
    <source>
        <dbReference type="PROSITE" id="PS52040"/>
    </source>
</evidence>
<dbReference type="Gene3D" id="3.90.199.10">
    <property type="entry name" value="Topoisomerase II, domain 5"/>
    <property type="match status" value="1"/>
</dbReference>
<dbReference type="OrthoDB" id="276498at2759"/>
<keyword evidence="7 9" id="KW-0238">DNA-binding</keyword>
<dbReference type="Proteomes" id="UP000054047">
    <property type="component" value="Unassembled WGS sequence"/>
</dbReference>
<dbReference type="PANTHER" id="PTHR10169">
    <property type="entry name" value="DNA TOPOISOMERASE/GYRASE"/>
    <property type="match status" value="1"/>
</dbReference>